<evidence type="ECO:0000313" key="1">
    <source>
        <dbReference type="EMBL" id="ADK81088.1"/>
    </source>
</evidence>
<name>E1R1E7_SEDSS</name>
<dbReference type="STRING" id="573413.Spirs_1966"/>
<keyword evidence="2" id="KW-1185">Reference proteome</keyword>
<dbReference type="InterPro" id="IPR051162">
    <property type="entry name" value="T4SS_component"/>
</dbReference>
<dbReference type="Gene3D" id="3.40.50.300">
    <property type="entry name" value="P-loop containing nucleotide triphosphate hydrolases"/>
    <property type="match status" value="1"/>
</dbReference>
<dbReference type="Proteomes" id="UP000002318">
    <property type="component" value="Chromosome"/>
</dbReference>
<dbReference type="OrthoDB" id="5240402at2"/>
<dbReference type="HOGENOM" id="CLU_031028_0_0_12"/>
<accession>E1R1E7</accession>
<evidence type="ECO:0008006" key="3">
    <source>
        <dbReference type="Google" id="ProtNLM"/>
    </source>
</evidence>
<gene>
    <name evidence="1" type="ordered locus">Spirs_1966</name>
</gene>
<protein>
    <recommendedName>
        <fullName evidence="3">ATP-binding protein</fullName>
    </recommendedName>
</protein>
<dbReference type="PANTHER" id="PTHR30121">
    <property type="entry name" value="UNCHARACTERIZED PROTEIN YJGR-RELATED"/>
    <property type="match status" value="1"/>
</dbReference>
<dbReference type="AlphaFoldDB" id="E1R1E7"/>
<sequence>MDTSTAIGKITATEKQPCTNDEFVFWTNTNIMLQAFDVVRVDNQKDSITYGIVEDVFHITDTPNYLGAFVSNDFGNTDAKLLTKRLSMNYVKCKVLRNTKGIYLPVLDGSKVFLASEDDIIFALGLNDIKYPISCGYIEMYEKMDKEKKFIPVKLDRRFLIGPEGAHLNISGISGLAAKTSYCMFLLKSLQDQYISGTNTDNESIAFIVFNVKGKDLLCIDRENKTLDIFDKNLYSDLSINATPFSNVQYFYPHSNAIIRNTYATDELINDQKNEGIYNSFKYTVQDDKESLELLFANFDDQTRTMESINELILDDNGPFSNISTWDNFRDRISDFCVSSQQNRSNKEIAVSSWKKYKRLISKPLKNPLFSDRAIKEKNEVHLCDSLRELKKNNVYVIDIAKLDETLQSFVFGDVLKNIYEAKLEGVDLKEDFPDRIIIFVDELNKHAGSNVPKNSPLLRYILDITERGRSLGLVLFGAEQFRSSINAGVKGNCSTNCYGRTNSIEISNKDYSFINSTYKNIMTRLVQGEYIITNPIFPSPLMIKFPKPLFYQFDK</sequence>
<dbReference type="EMBL" id="CP002116">
    <property type="protein sequence ID" value="ADK81088.1"/>
    <property type="molecule type" value="Genomic_DNA"/>
</dbReference>
<proteinExistence type="predicted"/>
<reference evidence="1 2" key="1">
    <citation type="journal article" date="2010" name="Stand. Genomic Sci.">
        <title>Complete genome sequence of Spirochaeta smaragdinae type strain (SEBR 4228).</title>
        <authorList>
            <person name="Mavromatis K."/>
            <person name="Yasawong M."/>
            <person name="Chertkov O."/>
            <person name="Lapidus A."/>
            <person name="Lucas S."/>
            <person name="Nolan M."/>
            <person name="Del Rio T.G."/>
            <person name="Tice H."/>
            <person name="Cheng J.F."/>
            <person name="Pitluck S."/>
            <person name="Liolios K."/>
            <person name="Ivanova N."/>
            <person name="Tapia R."/>
            <person name="Han C."/>
            <person name="Bruce D."/>
            <person name="Goodwin L."/>
            <person name="Pati A."/>
            <person name="Chen A."/>
            <person name="Palaniappan K."/>
            <person name="Land M."/>
            <person name="Hauser L."/>
            <person name="Chang Y.J."/>
            <person name="Jeffries C.D."/>
            <person name="Detter J.C."/>
            <person name="Rohde M."/>
            <person name="Brambilla E."/>
            <person name="Spring S."/>
            <person name="Goker M."/>
            <person name="Sikorski J."/>
            <person name="Woyke T."/>
            <person name="Bristow J."/>
            <person name="Eisen J.A."/>
            <person name="Markowitz V."/>
            <person name="Hugenholtz P."/>
            <person name="Klenk H.P."/>
            <person name="Kyrpides N.C."/>
        </authorList>
    </citation>
    <scope>NUCLEOTIDE SEQUENCE [LARGE SCALE GENOMIC DNA]</scope>
    <source>
        <strain evidence="2">DSM 11293 / JCM 15392 / SEBR 4228</strain>
    </source>
</reference>
<dbReference type="PANTHER" id="PTHR30121:SF6">
    <property type="entry name" value="SLR6007 PROTEIN"/>
    <property type="match status" value="1"/>
</dbReference>
<dbReference type="RefSeq" id="WP_013254552.1">
    <property type="nucleotide sequence ID" value="NC_014364.1"/>
</dbReference>
<dbReference type="InterPro" id="IPR027417">
    <property type="entry name" value="P-loop_NTPase"/>
</dbReference>
<evidence type="ECO:0000313" key="2">
    <source>
        <dbReference type="Proteomes" id="UP000002318"/>
    </source>
</evidence>
<dbReference type="eggNOG" id="COG0433">
    <property type="taxonomic scope" value="Bacteria"/>
</dbReference>
<organism evidence="1 2">
    <name type="scientific">Sediminispirochaeta smaragdinae (strain DSM 11293 / JCM 15392 / SEBR 4228)</name>
    <name type="common">Spirochaeta smaragdinae</name>
    <dbReference type="NCBI Taxonomy" id="573413"/>
    <lineage>
        <taxon>Bacteria</taxon>
        <taxon>Pseudomonadati</taxon>
        <taxon>Spirochaetota</taxon>
        <taxon>Spirochaetia</taxon>
        <taxon>Spirochaetales</taxon>
        <taxon>Spirochaetaceae</taxon>
        <taxon>Sediminispirochaeta</taxon>
    </lineage>
</organism>
<dbReference type="KEGG" id="ssm:Spirs_1966"/>